<dbReference type="Pfam" id="PF13714">
    <property type="entry name" value="PEP_mutase"/>
    <property type="match status" value="1"/>
</dbReference>
<dbReference type="AlphaFoldDB" id="A0A0D2CMH5"/>
<name>A0A0D2CMH5_9EURO</name>
<dbReference type="Proteomes" id="UP000054466">
    <property type="component" value="Unassembled WGS sequence"/>
</dbReference>
<dbReference type="EMBL" id="KN847041">
    <property type="protein sequence ID" value="KIW32423.1"/>
    <property type="molecule type" value="Genomic_DNA"/>
</dbReference>
<dbReference type="InterPro" id="IPR039556">
    <property type="entry name" value="ICL/PEPM"/>
</dbReference>
<gene>
    <name evidence="2" type="ORF">PV07_03972</name>
</gene>
<dbReference type="GO" id="GO:0046421">
    <property type="term" value="F:methylisocitrate lyase activity"/>
    <property type="evidence" value="ECO:0007669"/>
    <property type="project" value="UniProtKB-EC"/>
</dbReference>
<dbReference type="CDD" id="cd00377">
    <property type="entry name" value="ICL_PEPM"/>
    <property type="match status" value="1"/>
</dbReference>
<dbReference type="PANTHER" id="PTHR42905">
    <property type="entry name" value="PHOSPHOENOLPYRUVATE CARBOXYLASE"/>
    <property type="match status" value="1"/>
</dbReference>
<organism evidence="2 3">
    <name type="scientific">Cladophialophora immunda</name>
    <dbReference type="NCBI Taxonomy" id="569365"/>
    <lineage>
        <taxon>Eukaryota</taxon>
        <taxon>Fungi</taxon>
        <taxon>Dikarya</taxon>
        <taxon>Ascomycota</taxon>
        <taxon>Pezizomycotina</taxon>
        <taxon>Eurotiomycetes</taxon>
        <taxon>Chaetothyriomycetidae</taxon>
        <taxon>Chaetothyriales</taxon>
        <taxon>Herpotrichiellaceae</taxon>
        <taxon>Cladophialophora</taxon>
    </lineage>
</organism>
<evidence type="ECO:0000256" key="1">
    <source>
        <dbReference type="ARBA" id="ARBA00001050"/>
    </source>
</evidence>
<dbReference type="OrthoDB" id="1923844at2759"/>
<comment type="catalytic activity">
    <reaction evidence="1">
        <text>(2S,3R)-3-hydroxybutane-1,2,3-tricarboxylate = pyruvate + succinate</text>
        <dbReference type="Rhea" id="RHEA:16809"/>
        <dbReference type="ChEBI" id="CHEBI:15361"/>
        <dbReference type="ChEBI" id="CHEBI:30031"/>
        <dbReference type="ChEBI" id="CHEBI:57429"/>
        <dbReference type="EC" id="4.1.3.30"/>
    </reaction>
</comment>
<evidence type="ECO:0000313" key="3">
    <source>
        <dbReference type="Proteomes" id="UP000054466"/>
    </source>
</evidence>
<keyword evidence="3" id="KW-1185">Reference proteome</keyword>
<dbReference type="Gene3D" id="3.20.20.60">
    <property type="entry name" value="Phosphoenolpyruvate-binding domains"/>
    <property type="match status" value="1"/>
</dbReference>
<protein>
    <recommendedName>
        <fullName evidence="4">Carboxyvinyl-carboxyphosphonate phosphorylmutase</fullName>
    </recommendedName>
</protein>
<reference evidence="2 3" key="1">
    <citation type="submission" date="2015-01" db="EMBL/GenBank/DDBJ databases">
        <title>The Genome Sequence of Cladophialophora immunda CBS83496.</title>
        <authorList>
            <consortium name="The Broad Institute Genomics Platform"/>
            <person name="Cuomo C."/>
            <person name="de Hoog S."/>
            <person name="Gorbushina A."/>
            <person name="Stielow B."/>
            <person name="Teixiera M."/>
            <person name="Abouelleil A."/>
            <person name="Chapman S.B."/>
            <person name="Priest M."/>
            <person name="Young S.K."/>
            <person name="Wortman J."/>
            <person name="Nusbaum C."/>
            <person name="Birren B."/>
        </authorList>
    </citation>
    <scope>NUCLEOTIDE SEQUENCE [LARGE SCALE GENOMIC DNA]</scope>
    <source>
        <strain evidence="2 3">CBS 83496</strain>
    </source>
</reference>
<dbReference type="GeneID" id="27343166"/>
<sequence length="309" mass="32830">MDSTGSKTRYASGAERLRAQLKDPNFLTVSLGVFDGISGRVALETNPPALYMSGAATAASRLGQPDLGIATQDMFISTLFTLTSIAGDTPVIADADTGFGSALNIARTVQMYERAGAAAFHIEDQVMPKRCGHLGGKEVVSREEWAQRIRAAAAARSSRPSAPLIIARTDSLQTHGLDEAIERIKIARASGADIGFVEAPLSREDAVKVTRELGPLLPMVLNLPTNGATPNFTNKEALEMGFKITWHPLAGAVSAVHALRKAYGAVITQGTDVETAQGMGPREFFQVMGLDGAIAFEKEISGGRLYQKT</sequence>
<proteinExistence type="predicted"/>
<evidence type="ECO:0008006" key="4">
    <source>
        <dbReference type="Google" id="ProtNLM"/>
    </source>
</evidence>
<dbReference type="PROSITE" id="PS00161">
    <property type="entry name" value="ISOCITRATE_LYASE"/>
    <property type="match status" value="1"/>
</dbReference>
<evidence type="ECO:0000313" key="2">
    <source>
        <dbReference type="EMBL" id="KIW32423.1"/>
    </source>
</evidence>
<dbReference type="SUPFAM" id="SSF51621">
    <property type="entry name" value="Phosphoenolpyruvate/pyruvate domain"/>
    <property type="match status" value="1"/>
</dbReference>
<dbReference type="HOGENOM" id="CLU_027389_3_0_1"/>
<dbReference type="VEuPathDB" id="FungiDB:PV07_03972"/>
<dbReference type="PANTHER" id="PTHR42905:SF2">
    <property type="entry name" value="PHOSPHOENOLPYRUVATE CARBOXYLASE FAMILY PROTEIN"/>
    <property type="match status" value="1"/>
</dbReference>
<dbReference type="InterPro" id="IPR040442">
    <property type="entry name" value="Pyrv_kinase-like_dom_sf"/>
</dbReference>
<dbReference type="RefSeq" id="XP_016252639.1">
    <property type="nucleotide sequence ID" value="XM_016390737.1"/>
</dbReference>
<dbReference type="STRING" id="569365.A0A0D2CMH5"/>
<dbReference type="InterPro" id="IPR015813">
    <property type="entry name" value="Pyrv/PenolPyrv_kinase-like_dom"/>
</dbReference>
<dbReference type="InterPro" id="IPR018523">
    <property type="entry name" value="Isocitrate_lyase_ph_CS"/>
</dbReference>
<accession>A0A0D2CMH5</accession>